<comment type="caution">
    <text evidence="1">The sequence shown here is derived from an EMBL/GenBank/DDBJ whole genome shotgun (WGS) entry which is preliminary data.</text>
</comment>
<evidence type="ECO:0000313" key="2">
    <source>
        <dbReference type="Proteomes" id="UP001055811"/>
    </source>
</evidence>
<accession>A0ACB9H2P2</accession>
<reference evidence="2" key="1">
    <citation type="journal article" date="2022" name="Mol. Ecol. Resour.">
        <title>The genomes of chicory, endive, great burdock and yacon provide insights into Asteraceae palaeo-polyploidization history and plant inulin production.</title>
        <authorList>
            <person name="Fan W."/>
            <person name="Wang S."/>
            <person name="Wang H."/>
            <person name="Wang A."/>
            <person name="Jiang F."/>
            <person name="Liu H."/>
            <person name="Zhao H."/>
            <person name="Xu D."/>
            <person name="Zhang Y."/>
        </authorList>
    </citation>
    <scope>NUCLEOTIDE SEQUENCE [LARGE SCALE GENOMIC DNA]</scope>
    <source>
        <strain evidence="2">cv. Punajuju</strain>
    </source>
</reference>
<dbReference type="Proteomes" id="UP001055811">
    <property type="component" value="Linkage Group LG01"/>
</dbReference>
<keyword evidence="2" id="KW-1185">Reference proteome</keyword>
<reference evidence="1 2" key="2">
    <citation type="journal article" date="2022" name="Mol. Ecol. Resour.">
        <title>The genomes of chicory, endive, great burdock and yacon provide insights into Asteraceae paleo-polyploidization history and plant inulin production.</title>
        <authorList>
            <person name="Fan W."/>
            <person name="Wang S."/>
            <person name="Wang H."/>
            <person name="Wang A."/>
            <person name="Jiang F."/>
            <person name="Liu H."/>
            <person name="Zhao H."/>
            <person name="Xu D."/>
            <person name="Zhang Y."/>
        </authorList>
    </citation>
    <scope>NUCLEOTIDE SEQUENCE [LARGE SCALE GENOMIC DNA]</scope>
    <source>
        <strain evidence="2">cv. Punajuju</strain>
        <tissue evidence="1">Leaves</tissue>
    </source>
</reference>
<protein>
    <submittedName>
        <fullName evidence="1">Uncharacterized protein</fullName>
    </submittedName>
</protein>
<organism evidence="1 2">
    <name type="scientific">Cichorium intybus</name>
    <name type="common">Chicory</name>
    <dbReference type="NCBI Taxonomy" id="13427"/>
    <lineage>
        <taxon>Eukaryota</taxon>
        <taxon>Viridiplantae</taxon>
        <taxon>Streptophyta</taxon>
        <taxon>Embryophyta</taxon>
        <taxon>Tracheophyta</taxon>
        <taxon>Spermatophyta</taxon>
        <taxon>Magnoliopsida</taxon>
        <taxon>eudicotyledons</taxon>
        <taxon>Gunneridae</taxon>
        <taxon>Pentapetalae</taxon>
        <taxon>asterids</taxon>
        <taxon>campanulids</taxon>
        <taxon>Asterales</taxon>
        <taxon>Asteraceae</taxon>
        <taxon>Cichorioideae</taxon>
        <taxon>Cichorieae</taxon>
        <taxon>Cichoriinae</taxon>
        <taxon>Cichorium</taxon>
    </lineage>
</organism>
<sequence length="105" mass="11264">MKMTKLSVSNNMNVGLLATIVSGLKKKLYIYHVDYNLTDKLGEDNGNTGFALGLGISPAMGKVEAGTSCTPKTSLPTKLQALANVIDDLEASVKNWHTTHLILFA</sequence>
<proteinExistence type="predicted"/>
<dbReference type="EMBL" id="CM042009">
    <property type="protein sequence ID" value="KAI3789771.1"/>
    <property type="molecule type" value="Genomic_DNA"/>
</dbReference>
<evidence type="ECO:0000313" key="1">
    <source>
        <dbReference type="EMBL" id="KAI3789771.1"/>
    </source>
</evidence>
<name>A0ACB9H2P2_CICIN</name>
<gene>
    <name evidence="1" type="ORF">L2E82_02575</name>
</gene>